<dbReference type="OMA" id="PAQYYHV"/>
<evidence type="ECO:0000256" key="1">
    <source>
        <dbReference type="ARBA" id="ARBA00001964"/>
    </source>
</evidence>
<comment type="similarity">
    <text evidence="2">Belongs to the alpha-ketoglutarate dehydrogenase family.</text>
</comment>
<reference evidence="6 7" key="1">
    <citation type="submission" date="2014-06" db="EMBL/GenBank/DDBJ databases">
        <authorList>
            <person name="Swart Estienne"/>
        </authorList>
    </citation>
    <scope>NUCLEOTIDE SEQUENCE [LARGE SCALE GENOMIC DNA]</scope>
    <source>
        <strain evidence="6 7">130c</strain>
    </source>
</reference>
<evidence type="ECO:0000256" key="3">
    <source>
        <dbReference type="ARBA" id="ARBA00023002"/>
    </source>
</evidence>
<dbReference type="Pfam" id="PF16870">
    <property type="entry name" value="OxoGdeHyase_C"/>
    <property type="match status" value="1"/>
</dbReference>
<dbReference type="GO" id="GO:0016624">
    <property type="term" value="F:oxidoreductase activity, acting on the aldehyde or oxo group of donors, disulfide as acceptor"/>
    <property type="evidence" value="ECO:0007669"/>
    <property type="project" value="InterPro"/>
</dbReference>
<dbReference type="InterPro" id="IPR042179">
    <property type="entry name" value="KGD_C_sf"/>
</dbReference>
<dbReference type="InterPro" id="IPR001017">
    <property type="entry name" value="DH_E1"/>
</dbReference>
<organism evidence="6 7">
    <name type="scientific">Stylonychia lemnae</name>
    <name type="common">Ciliate</name>
    <dbReference type="NCBI Taxonomy" id="5949"/>
    <lineage>
        <taxon>Eukaryota</taxon>
        <taxon>Sar</taxon>
        <taxon>Alveolata</taxon>
        <taxon>Ciliophora</taxon>
        <taxon>Intramacronucleata</taxon>
        <taxon>Spirotrichea</taxon>
        <taxon>Stichotrichia</taxon>
        <taxon>Sporadotrichida</taxon>
        <taxon>Oxytrichidae</taxon>
        <taxon>Stylonychinae</taxon>
        <taxon>Stylonychia</taxon>
    </lineage>
</organism>
<dbReference type="PANTHER" id="PTHR23152">
    <property type="entry name" value="2-OXOGLUTARATE DEHYDROGENASE"/>
    <property type="match status" value="1"/>
</dbReference>
<comment type="cofactor">
    <cofactor evidence="1">
        <name>thiamine diphosphate</name>
        <dbReference type="ChEBI" id="CHEBI:58937"/>
    </cofactor>
</comment>
<dbReference type="InterPro" id="IPR005475">
    <property type="entry name" value="Transketolase-like_Pyr-bd"/>
</dbReference>
<dbReference type="Gene3D" id="1.10.287.1150">
    <property type="entry name" value="TPP helical domain"/>
    <property type="match status" value="1"/>
</dbReference>
<dbReference type="AlphaFoldDB" id="A0A078B5M2"/>
<evidence type="ECO:0000259" key="5">
    <source>
        <dbReference type="SMART" id="SM00861"/>
    </source>
</evidence>
<dbReference type="InParanoid" id="A0A078B5M2"/>
<dbReference type="Gene3D" id="3.40.50.11610">
    <property type="entry name" value="Multifunctional 2-oxoglutarate metabolism enzyme, C-terminal domain"/>
    <property type="match status" value="1"/>
</dbReference>
<dbReference type="InterPro" id="IPR029061">
    <property type="entry name" value="THDP-binding"/>
</dbReference>
<evidence type="ECO:0000256" key="4">
    <source>
        <dbReference type="ARBA" id="ARBA00023052"/>
    </source>
</evidence>
<dbReference type="InterPro" id="IPR011603">
    <property type="entry name" value="2oxoglutarate_DH_E1"/>
</dbReference>
<evidence type="ECO:0000313" key="7">
    <source>
        <dbReference type="Proteomes" id="UP000039865"/>
    </source>
</evidence>
<keyword evidence="4" id="KW-0786">Thiamine pyrophosphate</keyword>
<dbReference type="PIRSF" id="PIRSF000157">
    <property type="entry name" value="Oxoglu_dh_E1"/>
    <property type="match status" value="1"/>
</dbReference>
<dbReference type="Proteomes" id="UP000039865">
    <property type="component" value="Unassembled WGS sequence"/>
</dbReference>
<dbReference type="InterPro" id="IPR031717">
    <property type="entry name" value="ODO-1/KGD_C"/>
</dbReference>
<feature type="domain" description="Transketolase-like pyrimidine-binding" evidence="5">
    <location>
        <begin position="565"/>
        <end position="780"/>
    </location>
</feature>
<proteinExistence type="inferred from homology"/>
<name>A0A078B5M2_STYLE</name>
<dbReference type="PANTHER" id="PTHR23152:SF4">
    <property type="entry name" value="2-OXOADIPATE DEHYDROGENASE COMPLEX COMPONENT E1"/>
    <property type="match status" value="1"/>
</dbReference>
<keyword evidence="7" id="KW-1185">Reference proteome</keyword>
<accession>A0A078B5M2</accession>
<dbReference type="Gene3D" id="3.40.50.970">
    <property type="match status" value="1"/>
</dbReference>
<dbReference type="NCBIfam" id="NF006914">
    <property type="entry name" value="PRK09404.1"/>
    <property type="match status" value="1"/>
</dbReference>
<evidence type="ECO:0000256" key="2">
    <source>
        <dbReference type="ARBA" id="ARBA00006936"/>
    </source>
</evidence>
<keyword evidence="3" id="KW-0560">Oxidoreductase</keyword>
<sequence length="939" mass="108092">MLLRNLIKQQKTNQSQILMNLMGKQFSRQVKIPKSHNLLGYIEHYQKHGHTQSKLDPLGLKNPDRCDTFETDHWQLNPLENIQTYPLDYRVSTHLQDKVATISDLHEYLNNVYAGSVGIEFDHVHNQEERLWLYENHEKVMHESISSQEKFKILQLLTRTEEMEKFLQKRFATHKRYSSEGSEAISVAINAIIAEASHVEKGEMEYAVLGMPHRGRLATLIVANDFPMRNLIYKVKGNNEIPEEINDRIDDMPTHIAVSNTKKFSHGADNSKNRDVTLTMIHNPSHLESQNSISMGKTRAKQDDFGNLKKVLNIQGHGDAAFTGQGAAYEALTLCKLPKFQCNGTIHFITNNQVGFTTDNADGRSFPHASDIVKPFGIPIIRVNAHDVEAVSRVCKLAARYWHQYGKDILIDMIGYRKYGHNEVDEPSFTQPKMYEKIRDMKSLPHQYAEKLVQEGVIKEQAYQKMIDQISNHYEEEFKEAEKFKPTLETTKDPNYKGSRSLTHKWKDMDFSQNGKEPQHSGYEKDKLIRIAKSSVELPPNIQPHSRLQRMHIANRLKSIEENKFDWATAEAMAYGSLLIDGYNVRLTGEDVERGTFSQRHAVFHCQQEHGEYTTPLKESQFMQSHSKGRFQVYNSNLNELGVMGYEYGYSLESPKNLVQWEAQFGDFYNPAQLIVDQYLMCSEAKWLRQSGLILLLPHGFDGSGPEHSTCHIERFLQNINSQAYDNLNGPYDNLTAQNINFQFAQMTMPSNYFHLLRRQMLRNYRKPMVIAAPKIGLKHPKAVSGIDEFLPGTRFQPTIVNKFGQGDVKKVIFCSGKVYFDIAQKLETDAAQLKNTFAVIRVEELAPFPINEIQTHLQSLGVKSSAEYVWVQEECLNEGAFQFAKLHIDRALRKLQFKQSEMYYVGRPSQHSFATGSPADYKKESQQLWKDFESRIYN</sequence>
<dbReference type="OrthoDB" id="413077at2759"/>
<dbReference type="EMBL" id="CCKQ01016924">
    <property type="protein sequence ID" value="CDW88818.1"/>
    <property type="molecule type" value="Genomic_DNA"/>
</dbReference>
<gene>
    <name evidence="6" type="primary">Contig5274.g5652</name>
    <name evidence="6" type="ORF">STYLEM_17943</name>
</gene>
<dbReference type="GO" id="GO:0030976">
    <property type="term" value="F:thiamine pyrophosphate binding"/>
    <property type="evidence" value="ECO:0007669"/>
    <property type="project" value="InterPro"/>
</dbReference>
<dbReference type="Pfam" id="PF00676">
    <property type="entry name" value="E1_dh"/>
    <property type="match status" value="1"/>
</dbReference>
<evidence type="ECO:0000313" key="6">
    <source>
        <dbReference type="EMBL" id="CDW88818.1"/>
    </source>
</evidence>
<dbReference type="SMART" id="SM00861">
    <property type="entry name" value="Transket_pyr"/>
    <property type="match status" value="1"/>
</dbReference>
<dbReference type="Pfam" id="PF02779">
    <property type="entry name" value="Transket_pyr"/>
    <property type="match status" value="1"/>
</dbReference>
<protein>
    <submittedName>
        <fullName evidence="6">Oxoglutarate dehydrogenase</fullName>
    </submittedName>
</protein>
<dbReference type="NCBIfam" id="TIGR00239">
    <property type="entry name" value="2oxo_dh_E1"/>
    <property type="match status" value="1"/>
</dbReference>
<dbReference type="Gene3D" id="3.40.50.12470">
    <property type="match status" value="1"/>
</dbReference>
<dbReference type="SUPFAM" id="SSF52518">
    <property type="entry name" value="Thiamin diphosphate-binding fold (THDP-binding)"/>
    <property type="match status" value="2"/>
</dbReference>